<protein>
    <recommendedName>
        <fullName evidence="2">Penicillin acylase family protein</fullName>
    </recommendedName>
</protein>
<dbReference type="PANTHER" id="PTHR34218">
    <property type="entry name" value="PEPTIDASE S45 PENICILLIN AMIDASE"/>
    <property type="match status" value="1"/>
</dbReference>
<dbReference type="SUPFAM" id="SSF56235">
    <property type="entry name" value="N-terminal nucleophile aminohydrolases (Ntn hydrolases)"/>
    <property type="match status" value="1"/>
</dbReference>
<gene>
    <name evidence="1" type="ORF">LCGC14_2405200</name>
</gene>
<dbReference type="GO" id="GO:0017000">
    <property type="term" value="P:antibiotic biosynthetic process"/>
    <property type="evidence" value="ECO:0007669"/>
    <property type="project" value="InterPro"/>
</dbReference>
<dbReference type="InterPro" id="IPR002692">
    <property type="entry name" value="S45"/>
</dbReference>
<name>A0A0F9BU41_9ZZZZ</name>
<feature type="non-terminal residue" evidence="1">
    <location>
        <position position="1"/>
    </location>
</feature>
<proteinExistence type="predicted"/>
<reference evidence="1" key="1">
    <citation type="journal article" date="2015" name="Nature">
        <title>Complex archaea that bridge the gap between prokaryotes and eukaryotes.</title>
        <authorList>
            <person name="Spang A."/>
            <person name="Saw J.H."/>
            <person name="Jorgensen S.L."/>
            <person name="Zaremba-Niedzwiedzka K."/>
            <person name="Martijn J."/>
            <person name="Lind A.E."/>
            <person name="van Eijk R."/>
            <person name="Schleper C."/>
            <person name="Guy L."/>
            <person name="Ettema T.J."/>
        </authorList>
    </citation>
    <scope>NUCLEOTIDE SEQUENCE</scope>
</reference>
<sequence length="114" mass="12601">EFSHPFGSVNNVLHRIFCRSVEAGGASETVTQNGYLPSDPFTGIWGPVYRLLCDVGDPQRSRWQITTGQSGQPGSKHYDDMIEGWVSGRTNPVYLEEHEVHGAGGAKHLRLHPD</sequence>
<comment type="caution">
    <text evidence="1">The sequence shown here is derived from an EMBL/GenBank/DDBJ whole genome shotgun (WGS) entry which is preliminary data.</text>
</comment>
<dbReference type="EMBL" id="LAZR01036211">
    <property type="protein sequence ID" value="KKL25449.1"/>
    <property type="molecule type" value="Genomic_DNA"/>
</dbReference>
<evidence type="ECO:0008006" key="2">
    <source>
        <dbReference type="Google" id="ProtNLM"/>
    </source>
</evidence>
<organism evidence="1">
    <name type="scientific">marine sediment metagenome</name>
    <dbReference type="NCBI Taxonomy" id="412755"/>
    <lineage>
        <taxon>unclassified sequences</taxon>
        <taxon>metagenomes</taxon>
        <taxon>ecological metagenomes</taxon>
    </lineage>
</organism>
<dbReference type="PANTHER" id="PTHR34218:SF4">
    <property type="entry name" value="ACYL-HOMOSERINE LACTONE ACYLASE QUIP"/>
    <property type="match status" value="1"/>
</dbReference>
<dbReference type="Gene3D" id="3.60.20.10">
    <property type="entry name" value="Glutamine Phosphoribosylpyrophosphate, subunit 1, domain 1"/>
    <property type="match status" value="1"/>
</dbReference>
<dbReference type="Pfam" id="PF01804">
    <property type="entry name" value="Penicil_amidase"/>
    <property type="match status" value="1"/>
</dbReference>
<dbReference type="InterPro" id="IPR029055">
    <property type="entry name" value="Ntn_hydrolases_N"/>
</dbReference>
<evidence type="ECO:0000313" key="1">
    <source>
        <dbReference type="EMBL" id="KKL25449.1"/>
    </source>
</evidence>
<dbReference type="GO" id="GO:0016787">
    <property type="term" value="F:hydrolase activity"/>
    <property type="evidence" value="ECO:0007669"/>
    <property type="project" value="InterPro"/>
</dbReference>
<accession>A0A0F9BU41</accession>
<dbReference type="AlphaFoldDB" id="A0A0F9BU41"/>